<dbReference type="RefSeq" id="WP_248936184.1">
    <property type="nucleotide sequence ID" value="NZ_JAKILF010000004.1"/>
</dbReference>
<protein>
    <submittedName>
        <fullName evidence="2">Uncharacterized protein</fullName>
    </submittedName>
</protein>
<evidence type="ECO:0000256" key="1">
    <source>
        <dbReference type="SAM" id="SignalP"/>
    </source>
</evidence>
<proteinExistence type="predicted"/>
<keyword evidence="3" id="KW-1185">Reference proteome</keyword>
<feature type="signal peptide" evidence="1">
    <location>
        <begin position="1"/>
        <end position="20"/>
    </location>
</feature>
<sequence length="156" mass="17255">MRNAWMFAAGLVGVIGLAQAHEEPIDTEWCEGGRVVLLGKFTLHGNQLQRYANYVEENGVCPGSDDGVSTKTCGQFDDEYGVGRSASSNLCSQFAYRVGRGDDGTVKPIFYEPASFRDGDPNHHELYSVKQGVVFACGLCEMPVERRETKQLERKK</sequence>
<reference evidence="3" key="1">
    <citation type="journal article" date="2019" name="Int. J. Syst. Evol. Microbiol.">
        <title>The Global Catalogue of Microorganisms (GCM) 10K type strain sequencing project: providing services to taxonomists for standard genome sequencing and annotation.</title>
        <authorList>
            <consortium name="The Broad Institute Genomics Platform"/>
            <consortium name="The Broad Institute Genome Sequencing Center for Infectious Disease"/>
            <person name="Wu L."/>
            <person name="Ma J."/>
        </authorList>
    </citation>
    <scope>NUCLEOTIDE SEQUENCE [LARGE SCALE GENOMIC DNA]</scope>
    <source>
        <strain evidence="3">KCTC 52277</strain>
    </source>
</reference>
<dbReference type="Proteomes" id="UP001595621">
    <property type="component" value="Unassembled WGS sequence"/>
</dbReference>
<comment type="caution">
    <text evidence="2">The sequence shown here is derived from an EMBL/GenBank/DDBJ whole genome shotgun (WGS) entry which is preliminary data.</text>
</comment>
<evidence type="ECO:0000313" key="2">
    <source>
        <dbReference type="EMBL" id="MFC3139671.1"/>
    </source>
</evidence>
<keyword evidence="1" id="KW-0732">Signal</keyword>
<evidence type="ECO:0000313" key="3">
    <source>
        <dbReference type="Proteomes" id="UP001595621"/>
    </source>
</evidence>
<organism evidence="2 3">
    <name type="scientific">Shewanella submarina</name>
    <dbReference type="NCBI Taxonomy" id="2016376"/>
    <lineage>
        <taxon>Bacteria</taxon>
        <taxon>Pseudomonadati</taxon>
        <taxon>Pseudomonadota</taxon>
        <taxon>Gammaproteobacteria</taxon>
        <taxon>Alteromonadales</taxon>
        <taxon>Shewanellaceae</taxon>
        <taxon>Shewanella</taxon>
    </lineage>
</organism>
<name>A0ABV7GHE2_9GAMM</name>
<accession>A0ABV7GHE2</accession>
<dbReference type="EMBL" id="JBHRTD010000017">
    <property type="protein sequence ID" value="MFC3139671.1"/>
    <property type="molecule type" value="Genomic_DNA"/>
</dbReference>
<gene>
    <name evidence="2" type="ORF">ACFOE0_15990</name>
</gene>
<feature type="chain" id="PRO_5047263494" evidence="1">
    <location>
        <begin position="21"/>
        <end position="156"/>
    </location>
</feature>